<reference evidence="1" key="1">
    <citation type="submission" date="2019-09" db="EMBL/GenBank/DDBJ databases">
        <title>Characterisation of the sponge microbiome using genome-centric metagenomics.</title>
        <authorList>
            <person name="Engelberts J.P."/>
            <person name="Robbins S.J."/>
            <person name="De Goeij J.M."/>
            <person name="Aranda M."/>
            <person name="Bell S.C."/>
            <person name="Webster N.S."/>
        </authorList>
    </citation>
    <scope>NUCLEOTIDE SEQUENCE</scope>
    <source>
        <strain evidence="1">SB0675_bin_29</strain>
    </source>
</reference>
<gene>
    <name evidence="1" type="ORF">F4148_06250</name>
</gene>
<dbReference type="AlphaFoldDB" id="A0A6B1FW57"/>
<dbReference type="EMBL" id="VYDA01000233">
    <property type="protein sequence ID" value="MYH61363.1"/>
    <property type="molecule type" value="Genomic_DNA"/>
</dbReference>
<evidence type="ECO:0000313" key="1">
    <source>
        <dbReference type="EMBL" id="MYH61363.1"/>
    </source>
</evidence>
<sequence>MKLDLVKIVGVSAAGKSTLVAGLRRLGYNARPVAQEHSQVPDMWQRIRPPNWLIFLDADLAAQGERRPDVSWDEPWRRTELERLAHARIHADLVIDTSLLSPESVLNQAVSFLQISSVEAASGPLAALPRTGSVWHQGGRPDLPSG</sequence>
<proteinExistence type="predicted"/>
<dbReference type="InterPro" id="IPR027417">
    <property type="entry name" value="P-loop_NTPase"/>
</dbReference>
<protein>
    <submittedName>
        <fullName evidence="1">Uncharacterized protein</fullName>
    </submittedName>
</protein>
<organism evidence="1">
    <name type="scientific">Caldilineaceae bacterium SB0675_bin_29</name>
    <dbReference type="NCBI Taxonomy" id="2605266"/>
    <lineage>
        <taxon>Bacteria</taxon>
        <taxon>Bacillati</taxon>
        <taxon>Chloroflexota</taxon>
        <taxon>Caldilineae</taxon>
        <taxon>Caldilineales</taxon>
        <taxon>Caldilineaceae</taxon>
    </lineage>
</organism>
<comment type="caution">
    <text evidence="1">The sequence shown here is derived from an EMBL/GenBank/DDBJ whole genome shotgun (WGS) entry which is preliminary data.</text>
</comment>
<dbReference type="SUPFAM" id="SSF52540">
    <property type="entry name" value="P-loop containing nucleoside triphosphate hydrolases"/>
    <property type="match status" value="1"/>
</dbReference>
<accession>A0A6B1FW57</accession>
<name>A0A6B1FW57_9CHLR</name>